<sequence>MVGKIECTYENCYRRFDSVESMKKHKAKDPAHCDFYCNKCDEDCNDDTEYLIHQIISPKHIACPLCGVEFKSHGGLERHVGISHKAKQSIKCVGCGEIFNAASGLMGHIENNECRHITREDFHKHRAEQQIERDAFEEMTGGLYHGASAISGLPSDTAWRPNLLDDQRVPNDSDSDWQSAAAEDLLRAGHGSSVVSVGIPGTVTEKLSNLAIDKYPPLTATAPSSSNRRRLASDATSDSNPPSSTVQKSDLFDVNKEPEVKPSKPLAGTQNVWTSDNKPWSQTSQESRSHHHPPPNRSGNKSRNLLDYDSTVDGVDFTTPSSIATRGTKHSQVSQPSIWGEPIPPAARPENQDPNAPYAQVQTKPHLVMPSQLDLQRYWNAISQCYICPGSKCGQHLASVKDFQDHLLSSAHVSEKVQCPSCLKRYKTTAALVAHAESGSTKCGLRDSAEYDLVMRSITAGIIKVDGTMNDGSHRYAAVPVDQW</sequence>
<gene>
    <name evidence="1" type="ORF">H2198_004911</name>
</gene>
<reference evidence="1" key="1">
    <citation type="submission" date="2022-10" db="EMBL/GenBank/DDBJ databases">
        <title>Culturing micro-colonial fungi from biological soil crusts in the Mojave desert and describing Neophaeococcomyces mojavensis, and introducing the new genera and species Taxawa tesnikishii.</title>
        <authorList>
            <person name="Kurbessoian T."/>
            <person name="Stajich J.E."/>
        </authorList>
    </citation>
    <scope>NUCLEOTIDE SEQUENCE</scope>
    <source>
        <strain evidence="1">JES_112</strain>
    </source>
</reference>
<comment type="caution">
    <text evidence="1">The sequence shown here is derived from an EMBL/GenBank/DDBJ whole genome shotgun (WGS) entry which is preliminary data.</text>
</comment>
<dbReference type="EMBL" id="JAPDRQ010000077">
    <property type="protein sequence ID" value="KAJ9656453.1"/>
    <property type="molecule type" value="Genomic_DNA"/>
</dbReference>
<organism evidence="1 2">
    <name type="scientific">Neophaeococcomyces mojaviensis</name>
    <dbReference type="NCBI Taxonomy" id="3383035"/>
    <lineage>
        <taxon>Eukaryota</taxon>
        <taxon>Fungi</taxon>
        <taxon>Dikarya</taxon>
        <taxon>Ascomycota</taxon>
        <taxon>Pezizomycotina</taxon>
        <taxon>Eurotiomycetes</taxon>
        <taxon>Chaetothyriomycetidae</taxon>
        <taxon>Chaetothyriales</taxon>
        <taxon>Chaetothyriales incertae sedis</taxon>
        <taxon>Neophaeococcomyces</taxon>
    </lineage>
</organism>
<proteinExistence type="predicted"/>
<evidence type="ECO:0000313" key="2">
    <source>
        <dbReference type="Proteomes" id="UP001172386"/>
    </source>
</evidence>
<dbReference type="Proteomes" id="UP001172386">
    <property type="component" value="Unassembled WGS sequence"/>
</dbReference>
<protein>
    <submittedName>
        <fullName evidence="1">Uncharacterized protein</fullName>
    </submittedName>
</protein>
<evidence type="ECO:0000313" key="1">
    <source>
        <dbReference type="EMBL" id="KAJ9656453.1"/>
    </source>
</evidence>
<accession>A0ACC3A765</accession>
<keyword evidence="2" id="KW-1185">Reference proteome</keyword>
<name>A0ACC3A765_9EURO</name>